<dbReference type="InterPro" id="IPR050117">
    <property type="entry name" value="MAPK"/>
</dbReference>
<organism evidence="10 11">
    <name type="scientific">Tritrichomonas musculus</name>
    <dbReference type="NCBI Taxonomy" id="1915356"/>
    <lineage>
        <taxon>Eukaryota</taxon>
        <taxon>Metamonada</taxon>
        <taxon>Parabasalia</taxon>
        <taxon>Tritrichomonadida</taxon>
        <taxon>Tritrichomonadidae</taxon>
        <taxon>Tritrichomonas</taxon>
    </lineage>
</organism>
<evidence type="ECO:0000256" key="8">
    <source>
        <dbReference type="RuleBase" id="RU361165"/>
    </source>
</evidence>
<dbReference type="SMART" id="SM00220">
    <property type="entry name" value="S_TKc"/>
    <property type="match status" value="1"/>
</dbReference>
<dbReference type="PROSITE" id="PS00108">
    <property type="entry name" value="PROTEIN_KINASE_ST"/>
    <property type="match status" value="1"/>
</dbReference>
<evidence type="ECO:0000256" key="3">
    <source>
        <dbReference type="ARBA" id="ARBA00022741"/>
    </source>
</evidence>
<comment type="cofactor">
    <cofactor evidence="8">
        <name>Mg(2+)</name>
        <dbReference type="ChEBI" id="CHEBI:18420"/>
    </cofactor>
</comment>
<dbReference type="Gene3D" id="3.30.200.20">
    <property type="entry name" value="Phosphorylase Kinase, domain 1"/>
    <property type="match status" value="1"/>
</dbReference>
<dbReference type="PANTHER" id="PTHR24055">
    <property type="entry name" value="MITOGEN-ACTIVATED PROTEIN KINASE"/>
    <property type="match status" value="1"/>
</dbReference>
<keyword evidence="5 6" id="KW-0067">ATP-binding</keyword>
<evidence type="ECO:0000313" key="11">
    <source>
        <dbReference type="Proteomes" id="UP001470230"/>
    </source>
</evidence>
<evidence type="ECO:0000256" key="1">
    <source>
        <dbReference type="ARBA" id="ARBA00022527"/>
    </source>
</evidence>
<reference evidence="10 11" key="1">
    <citation type="submission" date="2024-04" db="EMBL/GenBank/DDBJ databases">
        <title>Tritrichomonas musculus Genome.</title>
        <authorList>
            <person name="Alves-Ferreira E."/>
            <person name="Grigg M."/>
            <person name="Lorenzi H."/>
            <person name="Galac M."/>
        </authorList>
    </citation>
    <scope>NUCLEOTIDE SEQUENCE [LARGE SCALE GENOMIC DNA]</scope>
    <source>
        <strain evidence="10 11">EAF2021</strain>
    </source>
</reference>
<name>A0ABR2H9C3_9EUKA</name>
<proteinExistence type="inferred from homology"/>
<dbReference type="SUPFAM" id="SSF56112">
    <property type="entry name" value="Protein kinase-like (PK-like)"/>
    <property type="match status" value="1"/>
</dbReference>
<gene>
    <name evidence="10" type="ORF">M9Y10_025669</name>
</gene>
<keyword evidence="1 7" id="KW-0723">Serine/threonine-protein kinase</keyword>
<evidence type="ECO:0000256" key="5">
    <source>
        <dbReference type="ARBA" id="ARBA00022840"/>
    </source>
</evidence>
<keyword evidence="2 8" id="KW-0808">Transferase</keyword>
<keyword evidence="3 6" id="KW-0547">Nucleotide-binding</keyword>
<dbReference type="EMBL" id="JAPFFF010000037">
    <property type="protein sequence ID" value="KAK8842803.1"/>
    <property type="molecule type" value="Genomic_DNA"/>
</dbReference>
<evidence type="ECO:0000256" key="4">
    <source>
        <dbReference type="ARBA" id="ARBA00022777"/>
    </source>
</evidence>
<dbReference type="InterPro" id="IPR003527">
    <property type="entry name" value="MAP_kinase_CS"/>
</dbReference>
<protein>
    <recommendedName>
        <fullName evidence="8">Mitogen-activated protein kinase</fullName>
        <ecNumber evidence="8">2.7.11.24</ecNumber>
    </recommendedName>
</protein>
<dbReference type="Proteomes" id="UP001470230">
    <property type="component" value="Unassembled WGS sequence"/>
</dbReference>
<dbReference type="Pfam" id="PF00069">
    <property type="entry name" value="Pkinase"/>
    <property type="match status" value="1"/>
</dbReference>
<keyword evidence="8" id="KW-0460">Magnesium</keyword>
<evidence type="ECO:0000256" key="6">
    <source>
        <dbReference type="PROSITE-ProRule" id="PRU10141"/>
    </source>
</evidence>
<dbReference type="InterPro" id="IPR011009">
    <property type="entry name" value="Kinase-like_dom_sf"/>
</dbReference>
<evidence type="ECO:0000259" key="9">
    <source>
        <dbReference type="PROSITE" id="PS50011"/>
    </source>
</evidence>
<dbReference type="InterPro" id="IPR017441">
    <property type="entry name" value="Protein_kinase_ATP_BS"/>
</dbReference>
<dbReference type="PROSITE" id="PS00107">
    <property type="entry name" value="PROTEIN_KINASE_ATP"/>
    <property type="match status" value="1"/>
</dbReference>
<keyword evidence="11" id="KW-1185">Reference proteome</keyword>
<accession>A0ABR2H9C3</accession>
<comment type="catalytic activity">
    <reaction evidence="8">
        <text>L-threonyl-[protein] + ATP = O-phospho-L-threonyl-[protein] + ADP + H(+)</text>
        <dbReference type="Rhea" id="RHEA:46608"/>
        <dbReference type="Rhea" id="RHEA-COMP:11060"/>
        <dbReference type="Rhea" id="RHEA-COMP:11605"/>
        <dbReference type="ChEBI" id="CHEBI:15378"/>
        <dbReference type="ChEBI" id="CHEBI:30013"/>
        <dbReference type="ChEBI" id="CHEBI:30616"/>
        <dbReference type="ChEBI" id="CHEBI:61977"/>
        <dbReference type="ChEBI" id="CHEBI:456216"/>
        <dbReference type="EC" id="2.7.11.24"/>
    </reaction>
</comment>
<comment type="caution">
    <text evidence="10">The sequence shown here is derived from an EMBL/GenBank/DDBJ whole genome shotgun (WGS) entry which is preliminary data.</text>
</comment>
<dbReference type="EC" id="2.7.11.24" evidence="8"/>
<evidence type="ECO:0000256" key="7">
    <source>
        <dbReference type="RuleBase" id="RU000304"/>
    </source>
</evidence>
<dbReference type="PROSITE" id="PS50011">
    <property type="entry name" value="PROTEIN_KINASE_DOM"/>
    <property type="match status" value="1"/>
</dbReference>
<feature type="binding site" evidence="6">
    <location>
        <position position="61"/>
    </location>
    <ligand>
        <name>ATP</name>
        <dbReference type="ChEBI" id="CHEBI:30616"/>
    </ligand>
</feature>
<comment type="activity regulation">
    <text evidence="8">Activated by threonine and tyrosine phosphorylation.</text>
</comment>
<feature type="domain" description="Protein kinase" evidence="9">
    <location>
        <begin position="23"/>
        <end position="322"/>
    </location>
</feature>
<evidence type="ECO:0000313" key="10">
    <source>
        <dbReference type="EMBL" id="KAK8842803.1"/>
    </source>
</evidence>
<comment type="similarity">
    <text evidence="8">Belongs to the protein kinase superfamily. Ser/Thr protein kinase family. MAP kinase subfamily.</text>
</comment>
<dbReference type="PROSITE" id="PS01351">
    <property type="entry name" value="MAPK"/>
    <property type="match status" value="1"/>
</dbReference>
<dbReference type="InterPro" id="IPR008271">
    <property type="entry name" value="Ser/Thr_kinase_AS"/>
</dbReference>
<evidence type="ECO:0000256" key="2">
    <source>
        <dbReference type="ARBA" id="ARBA00022679"/>
    </source>
</evidence>
<sequence length="373" mass="42790">MFDSIQSDPSDIEIIDNQIAKRYEIVTKIGKGAYGIVWKAIDKYSVGNKHIALKKVFSAFKSAIDSQRIYREVSYLLQLSGHPFIIALQNVYRSENDSDLYLVFELMETDLNSVIKTNHLLDVHHRYIFWQFLASLKFIHSARLIHRDLKPSNILINSDSRIKICDFGLSRTFSFDTNSLDINSGIIHEEFPNFVATRWYRPPEILFGSTFHTPAVDIWAAGCILAELITGKPLFPGSSSIDQIERVVSYTGKPTNEDIESIGDCGKVRERLSKLTFCYKSFDFKEEFKSVPDDAVDLIKKMTCFNPSLRITAEKALEHPYLKQFHSPKKEIIASHPISLSLDDNKKYTVRDYRNQLYREAVTSPDVPISMKK</sequence>
<dbReference type="InterPro" id="IPR000719">
    <property type="entry name" value="Prot_kinase_dom"/>
</dbReference>
<dbReference type="Gene3D" id="1.10.510.10">
    <property type="entry name" value="Transferase(Phosphotransferase) domain 1"/>
    <property type="match status" value="1"/>
</dbReference>
<keyword evidence="4 8" id="KW-0418">Kinase</keyword>